<dbReference type="InterPro" id="IPR050259">
    <property type="entry name" value="SDR"/>
</dbReference>
<proteinExistence type="inferred from homology"/>
<reference evidence="2" key="1">
    <citation type="journal article" date="2022" name="Microorganisms">
        <title>Discovery, Biosynthesis and Biological Activity of a Succinylated Myxochelin from the Myxobacterial Strain MSr12020.</title>
        <authorList>
            <person name="Okoth D.A."/>
            <person name="Hug J.J."/>
            <person name="Garcia R."/>
            <person name="Muller R."/>
        </authorList>
    </citation>
    <scope>NUCLEOTIDE SEQUENCE</scope>
    <source>
        <strain evidence="2">MSr12020</strain>
    </source>
</reference>
<evidence type="ECO:0000313" key="2">
    <source>
        <dbReference type="EMBL" id="UZH23224.1"/>
    </source>
</evidence>
<dbReference type="InterPro" id="IPR036291">
    <property type="entry name" value="NAD(P)-bd_dom_sf"/>
</dbReference>
<dbReference type="FunFam" id="3.40.50.720:FF:000084">
    <property type="entry name" value="Short-chain dehydrogenase reductase"/>
    <property type="match status" value="1"/>
</dbReference>
<dbReference type="EMBL" id="OP359050">
    <property type="protein sequence ID" value="UZH23224.1"/>
    <property type="molecule type" value="Genomic_DNA"/>
</dbReference>
<name>A0A9E8DB01_9BACT</name>
<reference evidence="2" key="2">
    <citation type="submission" date="2022-09" db="EMBL/GenBank/DDBJ databases">
        <authorList>
            <person name="Okoth D.A."/>
            <person name="Hug J.J."/>
            <person name="Garcia R."/>
            <person name="Mueller R."/>
        </authorList>
    </citation>
    <scope>NUCLEOTIDE SEQUENCE</scope>
    <source>
        <strain evidence="2">MSr12020</strain>
    </source>
</reference>
<comment type="similarity">
    <text evidence="1">Belongs to the short-chain dehydrogenases/reductases (SDR) family.</text>
</comment>
<sequence>MDLQLQGKRAIVTGGSAGIGLAVARMLAAEGVEVTVPGRSLKKVIEASATIRGKVTAIEADLSTAEGAKRLIAQVPETDILVNNLGIYESKAFTDLTDEDWSHYFEVNLLGGVRLARHYFPAMLKRDWGRVVFVSSEAAAEVHPDMIHYGVTKTGQVVVARGLAELTKGTRVTVNSVLPGPTRSEAIVDFLKSRASNPNASAEEVEKEYFQKERPTSLLQRMAESSEVASLVTYLASPLAASINGAALRSEGGILRALF</sequence>
<dbReference type="PRINTS" id="PR00081">
    <property type="entry name" value="GDHRDH"/>
</dbReference>
<organism evidence="2">
    <name type="scientific">myxobacterium MSr12020</name>
    <dbReference type="NCBI Taxonomy" id="2993535"/>
    <lineage>
        <taxon>Bacteria</taxon>
        <taxon>Pseudomonadati</taxon>
        <taxon>Myxococcota</taxon>
        <taxon>Myxococcia</taxon>
        <taxon>Myxococcales</taxon>
    </lineage>
</organism>
<dbReference type="CDD" id="cd05233">
    <property type="entry name" value="SDR_c"/>
    <property type="match status" value="1"/>
</dbReference>
<dbReference type="PANTHER" id="PTHR42879:SF6">
    <property type="entry name" value="NADPH-DEPENDENT REDUCTASE BACG"/>
    <property type="match status" value="1"/>
</dbReference>
<accession>A0A9E8DB01</accession>
<protein>
    <recommendedName>
        <fullName evidence="3">Oxidoreductase</fullName>
    </recommendedName>
</protein>
<evidence type="ECO:0000256" key="1">
    <source>
        <dbReference type="ARBA" id="ARBA00006484"/>
    </source>
</evidence>
<dbReference type="AlphaFoldDB" id="A0A9E8DB01"/>
<dbReference type="SUPFAM" id="SSF51735">
    <property type="entry name" value="NAD(P)-binding Rossmann-fold domains"/>
    <property type="match status" value="1"/>
</dbReference>
<dbReference type="PANTHER" id="PTHR42879">
    <property type="entry name" value="3-OXOACYL-(ACYL-CARRIER-PROTEIN) REDUCTASE"/>
    <property type="match status" value="1"/>
</dbReference>
<dbReference type="Pfam" id="PF00106">
    <property type="entry name" value="adh_short"/>
    <property type="match status" value="1"/>
</dbReference>
<dbReference type="InterPro" id="IPR002347">
    <property type="entry name" value="SDR_fam"/>
</dbReference>
<evidence type="ECO:0008006" key="3">
    <source>
        <dbReference type="Google" id="ProtNLM"/>
    </source>
</evidence>
<dbReference type="Gene3D" id="3.40.50.720">
    <property type="entry name" value="NAD(P)-binding Rossmann-like Domain"/>
    <property type="match status" value="1"/>
</dbReference>